<dbReference type="GO" id="GO:0008234">
    <property type="term" value="F:cysteine-type peptidase activity"/>
    <property type="evidence" value="ECO:0007669"/>
    <property type="project" value="InterPro"/>
</dbReference>
<dbReference type="InterPro" id="IPR013128">
    <property type="entry name" value="Peptidase_C1A"/>
</dbReference>
<dbReference type="Pfam" id="PF00112">
    <property type="entry name" value="Peptidase_C1"/>
    <property type="match status" value="1"/>
</dbReference>
<feature type="compositionally biased region" description="Basic and acidic residues" evidence="2">
    <location>
        <begin position="14"/>
        <end position="25"/>
    </location>
</feature>
<dbReference type="SUPFAM" id="SSF54001">
    <property type="entry name" value="Cysteine proteinases"/>
    <property type="match status" value="1"/>
</dbReference>
<dbReference type="InterPro" id="IPR038765">
    <property type="entry name" value="Papain-like_cys_pep_sf"/>
</dbReference>
<comment type="similarity">
    <text evidence="1">Belongs to the peptidase C1 family.</text>
</comment>
<dbReference type="SMART" id="SM00645">
    <property type="entry name" value="Pept_C1"/>
    <property type="match status" value="1"/>
</dbReference>
<dbReference type="KEGG" id="arf:AR1Y2_1402"/>
<dbReference type="Pfam" id="PF02368">
    <property type="entry name" value="Big_2"/>
    <property type="match status" value="1"/>
</dbReference>
<evidence type="ECO:0000256" key="2">
    <source>
        <dbReference type="SAM" id="MobiDB-lite"/>
    </source>
</evidence>
<proteinExistence type="inferred from homology"/>
<dbReference type="Proteomes" id="UP000298653">
    <property type="component" value="Chromosome"/>
</dbReference>
<feature type="region of interest" description="Disordered" evidence="2">
    <location>
        <begin position="478"/>
        <end position="503"/>
    </location>
</feature>
<feature type="region of interest" description="Disordered" evidence="2">
    <location>
        <begin position="1"/>
        <end position="32"/>
    </location>
</feature>
<dbReference type="PANTHER" id="PTHR12411">
    <property type="entry name" value="CYSTEINE PROTEASE FAMILY C1-RELATED"/>
    <property type="match status" value="1"/>
</dbReference>
<feature type="compositionally biased region" description="Polar residues" evidence="2">
    <location>
        <begin position="478"/>
        <end position="490"/>
    </location>
</feature>
<feature type="domain" description="BIG2" evidence="3">
    <location>
        <begin position="583"/>
        <end position="659"/>
    </location>
</feature>
<dbReference type="AlphaFoldDB" id="A0A4P8IBM8"/>
<dbReference type="SUPFAM" id="SSF49373">
    <property type="entry name" value="Invasin/intimin cell-adhesion fragments"/>
    <property type="match status" value="1"/>
</dbReference>
<dbReference type="CDD" id="cd02619">
    <property type="entry name" value="Peptidase_C1"/>
    <property type="match status" value="1"/>
</dbReference>
<evidence type="ECO:0000313" key="5">
    <source>
        <dbReference type="EMBL" id="QCP34856.1"/>
    </source>
</evidence>
<dbReference type="Gene3D" id="2.60.40.1080">
    <property type="match status" value="2"/>
</dbReference>
<dbReference type="PROSITE" id="PS00139">
    <property type="entry name" value="THIOL_PROTEASE_CYS"/>
    <property type="match status" value="1"/>
</dbReference>
<sequence>MVKAETAPELTAETNEHFGEEDSKYGYRQPPAKVEVPATVSIPGKKRSGAIPSRYDGRTAGHMTSVKDQEDVGACWAFSGSGLFESKVKTSTGLSTDLSEQHMLWTMNGLTGSGYMCNTTNDNGGNEWMSSGYYASGFGPKSEQDISFINEIFEFANVVRPKNLNSAPKLYQATDIQFLNPENGKEIKQAVMNNGAVGTGIYWDFSSKYHKGDSYYYSGELTDRNNQELVQNHEVIIVGWDDTYSKTNFSKAPSENGAWLIKNSWGTNASYSDGGYYWVSYEDPLLLPDYTIKSFKAYDSDEKLYQLDEFGAVTSINVSENISADFCYFANVFDFGKNEKLESVTFFTDSIGSKYQLYMAPVNSSGVPELSKKEQLTSEQTVLHAGYITAKTSAKKVSGKYAVVLMLRKAKADQRLNIGLECSDYYGDGDCYYKGTIEPGQSFVKAGEQAINDIYTPENGQNRLCNFSIKATTRSYTQSMDANGSNTSGSPKPQTKPTTTRPAVVYKKPYLSKSSFSIYKGNKTTVGIKNKVSGAKVSYSSSNKSVAAVSSAGAVTGKKAGTATITAKVTQQGKSYSLKCKVKVSNKRLALTKKKSKIKRKKSYLFKAKKYGVTGTVKWKVNNKKLASIGKTSGKLKAKKKKGRVKVTAYCGKFKVSYTVKIY</sequence>
<dbReference type="InterPro" id="IPR003343">
    <property type="entry name" value="Big_2"/>
</dbReference>
<keyword evidence="6" id="KW-1185">Reference proteome</keyword>
<organism evidence="5 6">
    <name type="scientific">Anaerostipes rhamnosivorans</name>
    <dbReference type="NCBI Taxonomy" id="1229621"/>
    <lineage>
        <taxon>Bacteria</taxon>
        <taxon>Bacillati</taxon>
        <taxon>Bacillota</taxon>
        <taxon>Clostridia</taxon>
        <taxon>Lachnospirales</taxon>
        <taxon>Lachnospiraceae</taxon>
        <taxon>Anaerostipes</taxon>
    </lineage>
</organism>
<dbReference type="SMART" id="SM00635">
    <property type="entry name" value="BID_2"/>
    <property type="match status" value="2"/>
</dbReference>
<gene>
    <name evidence="5" type="ORF">AR1Y2_1402</name>
</gene>
<feature type="domain" description="Peptidase C1A papain C-terminal" evidence="4">
    <location>
        <begin position="51"/>
        <end position="292"/>
    </location>
</feature>
<dbReference type="InterPro" id="IPR000668">
    <property type="entry name" value="Peptidase_C1A_C"/>
</dbReference>
<dbReference type="InterPro" id="IPR000169">
    <property type="entry name" value="Pept_cys_AS"/>
</dbReference>
<dbReference type="EMBL" id="CP040058">
    <property type="protein sequence ID" value="QCP34856.1"/>
    <property type="molecule type" value="Genomic_DNA"/>
</dbReference>
<evidence type="ECO:0000313" key="6">
    <source>
        <dbReference type="Proteomes" id="UP000298653"/>
    </source>
</evidence>
<dbReference type="InterPro" id="IPR040528">
    <property type="entry name" value="Lectin-like"/>
</dbReference>
<evidence type="ECO:0000256" key="1">
    <source>
        <dbReference type="ARBA" id="ARBA00008455"/>
    </source>
</evidence>
<dbReference type="Pfam" id="PF18560">
    <property type="entry name" value="Lectin_like"/>
    <property type="match status" value="1"/>
</dbReference>
<protein>
    <submittedName>
        <fullName evidence="5">Uncharacterized protein</fullName>
    </submittedName>
</protein>
<dbReference type="InterPro" id="IPR008964">
    <property type="entry name" value="Invasin/intimin_cell_adhesion"/>
</dbReference>
<evidence type="ECO:0000259" key="4">
    <source>
        <dbReference type="SMART" id="SM00645"/>
    </source>
</evidence>
<name>A0A4P8IBM8_9FIRM</name>
<feature type="compositionally biased region" description="Low complexity" evidence="2">
    <location>
        <begin position="491"/>
        <end position="502"/>
    </location>
</feature>
<feature type="domain" description="BIG2" evidence="3">
    <location>
        <begin position="505"/>
        <end position="578"/>
    </location>
</feature>
<dbReference type="Gene3D" id="3.90.70.10">
    <property type="entry name" value="Cysteine proteinases"/>
    <property type="match status" value="1"/>
</dbReference>
<evidence type="ECO:0000259" key="3">
    <source>
        <dbReference type="SMART" id="SM00635"/>
    </source>
</evidence>
<accession>A0A4P8IBM8</accession>
<reference evidence="5 6" key="1">
    <citation type="submission" date="2019-05" db="EMBL/GenBank/DDBJ databases">
        <title>Complete genome sequencing of Anaerostipes rhamnosivorans.</title>
        <authorList>
            <person name="Bui T.P.N."/>
            <person name="de Vos W.M."/>
        </authorList>
    </citation>
    <scope>NUCLEOTIDE SEQUENCE [LARGE SCALE GENOMIC DNA]</scope>
    <source>
        <strain evidence="5 6">1y2</strain>
    </source>
</reference>
<dbReference type="GO" id="GO:0006508">
    <property type="term" value="P:proteolysis"/>
    <property type="evidence" value="ECO:0007669"/>
    <property type="project" value="InterPro"/>
</dbReference>